<evidence type="ECO:0000256" key="1">
    <source>
        <dbReference type="ARBA" id="ARBA00022801"/>
    </source>
</evidence>
<dbReference type="PANTHER" id="PTHR45648">
    <property type="entry name" value="GDSL LIPASE/ACYLHYDROLASE FAMILY PROTEIN (AFU_ORTHOLOGUE AFUA_4G14700)"/>
    <property type="match status" value="1"/>
</dbReference>
<dbReference type="EMBL" id="KK198761">
    <property type="protein sequence ID" value="KCW56554.1"/>
    <property type="molecule type" value="Genomic_DNA"/>
</dbReference>
<proteinExistence type="predicted"/>
<dbReference type="AlphaFoldDB" id="A0A059AS17"/>
<dbReference type="Gramene" id="KCW56554">
    <property type="protein sequence ID" value="KCW56554"/>
    <property type="gene ID" value="EUGRSUZ_I02286"/>
</dbReference>
<accession>A0A059AS17</accession>
<name>A0A059AS17_EUCGR</name>
<dbReference type="PANTHER" id="PTHR45648:SF180">
    <property type="entry name" value="OS04G0561800 PROTEIN"/>
    <property type="match status" value="1"/>
</dbReference>
<evidence type="ECO:0000313" key="2">
    <source>
        <dbReference type="EMBL" id="KCW56554.1"/>
    </source>
</evidence>
<sequence>MTLVSAVADPPVFIFRDSTIDVRTNNYIASRARANFPYNRINFPYSQATGRFSNGYNIADEIDPSTLLQGVNFASAGAGILDATGFQTYGDVISMIQQVQQFAIVRGNITQLLGQDKSAEFIAKTLFVISELVIRFVQLHMLTTLPINGMGIPGFVQLGSLEFRIVSIPQIGCRPSARLLNSTTSGLGCLMELNNYAQAFYSTILALLKKLSSELQGMMYSLGDAKTMTSIVMEPETFCEHRAYAEKPCYISESPNLRPNCSVYLFWDLYHPTHYAAHLAAITPFTGT</sequence>
<dbReference type="STRING" id="71139.A0A059AS17"/>
<keyword evidence="1" id="KW-0378">Hydrolase</keyword>
<dbReference type="InterPro" id="IPR036514">
    <property type="entry name" value="SGNH_hydro_sf"/>
</dbReference>
<dbReference type="Gene3D" id="3.40.50.1110">
    <property type="entry name" value="SGNH hydrolase"/>
    <property type="match status" value="2"/>
</dbReference>
<evidence type="ECO:0008006" key="3">
    <source>
        <dbReference type="Google" id="ProtNLM"/>
    </source>
</evidence>
<gene>
    <name evidence="2" type="ORF">EUGRSUZ_I02286</name>
</gene>
<dbReference type="InterPro" id="IPR051058">
    <property type="entry name" value="GDSL_Est/Lipase"/>
</dbReference>
<reference evidence="2" key="1">
    <citation type="submission" date="2013-07" db="EMBL/GenBank/DDBJ databases">
        <title>The genome of Eucalyptus grandis.</title>
        <authorList>
            <person name="Schmutz J."/>
            <person name="Hayes R."/>
            <person name="Myburg A."/>
            <person name="Tuskan G."/>
            <person name="Grattapaglia D."/>
            <person name="Rokhsar D.S."/>
        </authorList>
    </citation>
    <scope>NUCLEOTIDE SEQUENCE</scope>
    <source>
        <tissue evidence="2">Leaf extractions</tissue>
    </source>
</reference>
<dbReference type="GO" id="GO:0016787">
    <property type="term" value="F:hydrolase activity"/>
    <property type="evidence" value="ECO:0007669"/>
    <property type="project" value="UniProtKB-KW"/>
</dbReference>
<dbReference type="InParanoid" id="A0A059AS17"/>
<organism evidence="2">
    <name type="scientific">Eucalyptus grandis</name>
    <name type="common">Flooded gum</name>
    <dbReference type="NCBI Taxonomy" id="71139"/>
    <lineage>
        <taxon>Eukaryota</taxon>
        <taxon>Viridiplantae</taxon>
        <taxon>Streptophyta</taxon>
        <taxon>Embryophyta</taxon>
        <taxon>Tracheophyta</taxon>
        <taxon>Spermatophyta</taxon>
        <taxon>Magnoliopsida</taxon>
        <taxon>eudicotyledons</taxon>
        <taxon>Gunneridae</taxon>
        <taxon>Pentapetalae</taxon>
        <taxon>rosids</taxon>
        <taxon>malvids</taxon>
        <taxon>Myrtales</taxon>
        <taxon>Myrtaceae</taxon>
        <taxon>Myrtoideae</taxon>
        <taxon>Eucalypteae</taxon>
        <taxon>Eucalyptus</taxon>
    </lineage>
</organism>
<protein>
    <recommendedName>
        <fullName evidence="3">GDSL esterase/lipase</fullName>
    </recommendedName>
</protein>